<organism evidence="1 2">
    <name type="scientific">Microbacterium phage OneinaGillian</name>
    <dbReference type="NCBI Taxonomy" id="2301604"/>
    <lineage>
        <taxon>Viruses</taxon>
        <taxon>Duplodnaviria</taxon>
        <taxon>Heunggongvirae</taxon>
        <taxon>Uroviricota</taxon>
        <taxon>Caudoviricetes</taxon>
        <taxon>Gillianvirus</taxon>
        <taxon>Gillianvirus oneinagillian</taxon>
    </lineage>
</organism>
<keyword evidence="2" id="KW-1185">Reference proteome</keyword>
<sequence>MESEEVEQRADQNLETSVSKARTGAMAVQRWNTVLHEFRGMYEENGFGRDLKKIMMMSTRES</sequence>
<accession>A0A385UEA3</accession>
<proteinExistence type="predicted"/>
<gene>
    <name evidence="1" type="primary">42</name>
    <name evidence="1" type="ORF">SEA_ONEIAGILLIAN_42</name>
</gene>
<protein>
    <submittedName>
        <fullName evidence="1">Uncharacterized protein</fullName>
    </submittedName>
</protein>
<name>A0A385UEA3_9CAUD</name>
<evidence type="ECO:0000313" key="2">
    <source>
        <dbReference type="Proteomes" id="UP000279330"/>
    </source>
</evidence>
<evidence type="ECO:0000313" key="1">
    <source>
        <dbReference type="EMBL" id="AYB70152.1"/>
    </source>
</evidence>
<dbReference type="GeneID" id="55003717"/>
<dbReference type="RefSeq" id="YP_009812648.1">
    <property type="nucleotide sequence ID" value="NC_048068.1"/>
</dbReference>
<dbReference type="KEGG" id="vg:55003717"/>
<dbReference type="EMBL" id="MH727556">
    <property type="protein sequence ID" value="AYB70152.1"/>
    <property type="molecule type" value="Genomic_DNA"/>
</dbReference>
<dbReference type="Proteomes" id="UP000279330">
    <property type="component" value="Segment"/>
</dbReference>
<reference evidence="1 2" key="1">
    <citation type="submission" date="2018-08" db="EMBL/GenBank/DDBJ databases">
        <authorList>
            <person name="Miller G.E."/>
            <person name="Abrahams R."/>
            <person name="Bazan D.C."/>
            <person name="Beglau B.C."/>
            <person name="Blaylock E.C."/>
            <person name="Choi J.D."/>
            <person name="Grewal S.K."/>
            <person name="Hernandez E.V."/>
            <person name="Kim D.J."/>
            <person name="Kim K."/>
            <person name="Lee Y."/>
            <person name="Linde M.K."/>
            <person name="Lopez M.B."/>
            <person name="Pangalila E."/>
            <person name="Parker M.A."/>
            <person name="Specht R.C."/>
            <person name="Teng M.C."/>
            <person name="Toledo B."/>
            <person name="Tran S."/>
            <person name="Yu H."/>
            <person name="Kalaj N."/>
            <person name="Muthiah A.S."/>
            <person name="Dean N.S."/>
            <person name="Diaz A."/>
            <person name="Garlena R.A."/>
            <person name="Russell D.A."/>
            <person name="Pope W.H."/>
            <person name="Jacobs-Sera D."/>
            <person name="Hatfull G.F."/>
        </authorList>
    </citation>
    <scope>NUCLEOTIDE SEQUENCE [LARGE SCALE GENOMIC DNA]</scope>
</reference>